<sequence length="254" mass="30256">MSFLGEENKGLIWTLLQDNNTFEGLTNDKFPFIQKKFEDILGHIDVEYGNNKLLEKNKIAIEMSIDMINKEKKGIDKKIQMIYKAQDLEDERKSKLNEEYNQQKQQLDSMINPTKPKEINFNDSIKDDEDRPIGNDMDRLINERLASRERELEIPQVSEEAKKWINNNNKINNNIEKPKEENIEERKEQKKVSFNDDNVNNIFDKLKKKAIEKEVREEIDFKKEYNLLLSKKNQMLLLFKEIEISLNKLLEYKV</sequence>
<feature type="compositionally biased region" description="Basic and acidic residues" evidence="1">
    <location>
        <begin position="115"/>
        <end position="135"/>
    </location>
</feature>
<dbReference type="EMBL" id="MN739505">
    <property type="protein sequence ID" value="QHT08994.1"/>
    <property type="molecule type" value="Genomic_DNA"/>
</dbReference>
<proteinExistence type="predicted"/>
<name>A0A6C0CYX8_9ZZZZ</name>
<reference evidence="2" key="1">
    <citation type="journal article" date="2020" name="Nature">
        <title>Giant virus diversity and host interactions through global metagenomics.</title>
        <authorList>
            <person name="Schulz F."/>
            <person name="Roux S."/>
            <person name="Paez-Espino D."/>
            <person name="Jungbluth S."/>
            <person name="Walsh D.A."/>
            <person name="Denef V.J."/>
            <person name="McMahon K.D."/>
            <person name="Konstantinidis K.T."/>
            <person name="Eloe-Fadrosh E.A."/>
            <person name="Kyrpides N.C."/>
            <person name="Woyke T."/>
        </authorList>
    </citation>
    <scope>NUCLEOTIDE SEQUENCE</scope>
    <source>
        <strain evidence="2">GVMAG-M-3300023109-53</strain>
    </source>
</reference>
<organism evidence="2">
    <name type="scientific">viral metagenome</name>
    <dbReference type="NCBI Taxonomy" id="1070528"/>
    <lineage>
        <taxon>unclassified sequences</taxon>
        <taxon>metagenomes</taxon>
        <taxon>organismal metagenomes</taxon>
    </lineage>
</organism>
<feature type="region of interest" description="Disordered" evidence="1">
    <location>
        <begin position="113"/>
        <end position="135"/>
    </location>
</feature>
<protein>
    <submittedName>
        <fullName evidence="2">Uncharacterized protein</fullName>
    </submittedName>
</protein>
<evidence type="ECO:0000313" key="2">
    <source>
        <dbReference type="EMBL" id="QHT08994.1"/>
    </source>
</evidence>
<dbReference type="AlphaFoldDB" id="A0A6C0CYX8"/>
<accession>A0A6C0CYX8</accession>
<evidence type="ECO:0000256" key="1">
    <source>
        <dbReference type="SAM" id="MobiDB-lite"/>
    </source>
</evidence>